<dbReference type="InterPro" id="IPR000361">
    <property type="entry name" value="ATAP_core_dom"/>
</dbReference>
<dbReference type="Gene3D" id="2.60.300.12">
    <property type="entry name" value="HesB-like domain"/>
    <property type="match status" value="1"/>
</dbReference>
<gene>
    <name evidence="3" type="ORF">EVA94_00285</name>
</gene>
<dbReference type="InterPro" id="IPR035903">
    <property type="entry name" value="HesB-like_dom_sf"/>
</dbReference>
<dbReference type="Proteomes" id="UP000315498">
    <property type="component" value="Unassembled WGS sequence"/>
</dbReference>
<dbReference type="InterPro" id="IPR050322">
    <property type="entry name" value="Fe-S_cluster_asmbl/transfer"/>
</dbReference>
<dbReference type="NCBIfam" id="TIGR00049">
    <property type="entry name" value="iron-sulfur cluster assembly accessory protein"/>
    <property type="match status" value="1"/>
</dbReference>
<dbReference type="GO" id="GO:0051537">
    <property type="term" value="F:2 iron, 2 sulfur cluster binding"/>
    <property type="evidence" value="ECO:0007669"/>
    <property type="project" value="TreeGrafter"/>
</dbReference>
<accession>A0A520MWE9</accession>
<dbReference type="AlphaFoldDB" id="A0A520MWE9"/>
<protein>
    <submittedName>
        <fullName evidence="3">Iron-sulfur cluster assembly accessory protein</fullName>
    </submittedName>
</protein>
<dbReference type="SUPFAM" id="SSF89360">
    <property type="entry name" value="HesB-like domain"/>
    <property type="match status" value="1"/>
</dbReference>
<evidence type="ECO:0000313" key="4">
    <source>
        <dbReference type="Proteomes" id="UP000315498"/>
    </source>
</evidence>
<name>A0A520MWE9_9GAMM</name>
<comment type="caution">
    <text evidence="3">The sequence shown here is derived from an EMBL/GenBank/DDBJ whole genome shotgun (WGS) entry which is preliminary data.</text>
</comment>
<reference evidence="3 4" key="1">
    <citation type="submission" date="2019-02" db="EMBL/GenBank/DDBJ databases">
        <title>Prokaryotic population dynamics and viral predation in marine succession experiment using metagenomics: the confinement effect.</title>
        <authorList>
            <person name="Haro-Moreno J.M."/>
            <person name="Rodriguez-Valera F."/>
            <person name="Lopez-Perez M."/>
        </authorList>
    </citation>
    <scope>NUCLEOTIDE SEQUENCE [LARGE SCALE GENOMIC DNA]</scope>
    <source>
        <strain evidence="3">MED-G161</strain>
    </source>
</reference>
<proteinExistence type="inferred from homology"/>
<dbReference type="GO" id="GO:0016226">
    <property type="term" value="P:iron-sulfur cluster assembly"/>
    <property type="evidence" value="ECO:0007669"/>
    <property type="project" value="InterPro"/>
</dbReference>
<organism evidence="3 4">
    <name type="scientific">SAR86 cluster bacterium</name>
    <dbReference type="NCBI Taxonomy" id="2030880"/>
    <lineage>
        <taxon>Bacteria</taxon>
        <taxon>Pseudomonadati</taxon>
        <taxon>Pseudomonadota</taxon>
        <taxon>Gammaproteobacteria</taxon>
        <taxon>SAR86 cluster</taxon>
    </lineage>
</organism>
<dbReference type="Pfam" id="PF01521">
    <property type="entry name" value="Fe-S_biosyn"/>
    <property type="match status" value="1"/>
</dbReference>
<feature type="domain" description="Core" evidence="2">
    <location>
        <begin position="8"/>
        <end position="109"/>
    </location>
</feature>
<evidence type="ECO:0000313" key="3">
    <source>
        <dbReference type="EMBL" id="RZO25558.1"/>
    </source>
</evidence>
<evidence type="ECO:0000256" key="1">
    <source>
        <dbReference type="ARBA" id="ARBA00006718"/>
    </source>
</evidence>
<evidence type="ECO:0000259" key="2">
    <source>
        <dbReference type="Pfam" id="PF01521"/>
    </source>
</evidence>
<dbReference type="GO" id="GO:0005829">
    <property type="term" value="C:cytosol"/>
    <property type="evidence" value="ECO:0007669"/>
    <property type="project" value="TreeGrafter"/>
</dbReference>
<dbReference type="PANTHER" id="PTHR10072:SF41">
    <property type="entry name" value="IRON-SULFUR CLUSTER ASSEMBLY 1 HOMOLOG, MITOCHONDRIAL"/>
    <property type="match status" value="1"/>
</dbReference>
<dbReference type="PANTHER" id="PTHR10072">
    <property type="entry name" value="IRON-SULFUR CLUSTER ASSEMBLY PROTEIN"/>
    <property type="match status" value="1"/>
</dbReference>
<dbReference type="EMBL" id="SHBG01000002">
    <property type="protein sequence ID" value="RZO25558.1"/>
    <property type="molecule type" value="Genomic_DNA"/>
</dbReference>
<sequence>MDVINSTELNFSKSAVTHFVKMLDERGKGKGIKLGIKKAGCSGYEYTFDFVDEIIDDYKSFKTEGCTIFVDSNSFNFLKGSLVDYQEDGLNKGIKFINPNAKAVCGCGESFTL</sequence>
<comment type="similarity">
    <text evidence="1">Belongs to the HesB/IscA family.</text>
</comment>
<dbReference type="InterPro" id="IPR016092">
    <property type="entry name" value="ATAP"/>
</dbReference>